<evidence type="ECO:0000313" key="3">
    <source>
        <dbReference type="EMBL" id="UPM42968.1"/>
    </source>
</evidence>
<evidence type="ECO:0000313" key="4">
    <source>
        <dbReference type="Proteomes" id="UP000831768"/>
    </source>
</evidence>
<name>A0A8U0A3F0_9EURY</name>
<dbReference type="EMBL" id="CP096019">
    <property type="protein sequence ID" value="UPM42968.1"/>
    <property type="molecule type" value="Genomic_DNA"/>
</dbReference>
<dbReference type="Proteomes" id="UP000831768">
    <property type="component" value="Chromosome"/>
</dbReference>
<dbReference type="EC" id="4.2.1.6" evidence="3"/>
<dbReference type="SUPFAM" id="SSF51604">
    <property type="entry name" value="Enolase C-terminal domain-like"/>
    <property type="match status" value="1"/>
</dbReference>
<feature type="domain" description="Mandelate racemase/muconate lactonizing enzyme C-terminal" evidence="2">
    <location>
        <begin position="126"/>
        <end position="231"/>
    </location>
</feature>
<dbReference type="InterPro" id="IPR018110">
    <property type="entry name" value="Mandel_Rmase/mucon_lact_enz_CS"/>
</dbReference>
<dbReference type="Gene3D" id="3.20.20.120">
    <property type="entry name" value="Enolase-like C-terminal domain"/>
    <property type="match status" value="1"/>
</dbReference>
<dbReference type="InterPro" id="IPR013341">
    <property type="entry name" value="Mandelate_racemase_N_dom"/>
</dbReference>
<dbReference type="SMART" id="SM00922">
    <property type="entry name" value="MR_MLE"/>
    <property type="match status" value="1"/>
</dbReference>
<dbReference type="AlphaFoldDB" id="A0A8U0A3F0"/>
<organism evidence="3 4">
    <name type="scientific">Halocatena salina</name>
    <dbReference type="NCBI Taxonomy" id="2934340"/>
    <lineage>
        <taxon>Archaea</taxon>
        <taxon>Methanobacteriati</taxon>
        <taxon>Methanobacteriota</taxon>
        <taxon>Stenosarchaea group</taxon>
        <taxon>Halobacteria</taxon>
        <taxon>Halobacteriales</taxon>
        <taxon>Natronomonadaceae</taxon>
        <taxon>Halocatena</taxon>
    </lineage>
</organism>
<sequence length="383" mass="42562">MNITGYELYEVPPRWVFLAIRTDTGLTGWGEPIVEGRAKTVCTAVTELMDNYLLGKDPLRIEDHWQAMYRNNFYRGGPILMSAIAGIDQALWDIKGQQYGMPVYELLGGRCRDRVRVYQWIGGDRPAEIASEAEALVEAGYTAIKMDAIERMRPIDSPSTIQTVTNRVKNVRQAVGETVDIVVDFRGRASTPMAKRLVHALEPYEPMFIEEPVLPEYNDNLGSIADTTTVPLATGERMYSRWDFKQLLESGNVDVVQPDISHAGGITEVTKIASMAHPYDVSVALNCPIGPIALAASMQVCASISNLLIQDHGFAFSEGTSGPPHEYLSDPDAFEFEAGFLSLLSEPGLGLDIDEDAVREKSQQEIDWHNPVWRHEDGSIAEW</sequence>
<dbReference type="GeneID" id="71926499"/>
<dbReference type="GO" id="GO:0008869">
    <property type="term" value="F:galactonate dehydratase activity"/>
    <property type="evidence" value="ECO:0007669"/>
    <property type="project" value="UniProtKB-EC"/>
</dbReference>
<dbReference type="InterPro" id="IPR029017">
    <property type="entry name" value="Enolase-like_N"/>
</dbReference>
<keyword evidence="1 3" id="KW-0456">Lyase</keyword>
<protein>
    <submittedName>
        <fullName evidence="3">Galactonate dehydratase</fullName>
        <ecNumber evidence="3">4.2.1.6</ecNumber>
    </submittedName>
</protein>
<dbReference type="GO" id="GO:0009063">
    <property type="term" value="P:amino acid catabolic process"/>
    <property type="evidence" value="ECO:0007669"/>
    <property type="project" value="InterPro"/>
</dbReference>
<dbReference type="InterPro" id="IPR029065">
    <property type="entry name" value="Enolase_C-like"/>
</dbReference>
<reference evidence="3" key="1">
    <citation type="submission" date="2022-04" db="EMBL/GenBank/DDBJ databases">
        <title>Halocatena sp. nov., isolated from a salt lake.</title>
        <authorList>
            <person name="Cui H.-L."/>
        </authorList>
    </citation>
    <scope>NUCLEOTIDE SEQUENCE</scope>
    <source>
        <strain evidence="3">AD-1</strain>
    </source>
</reference>
<dbReference type="PANTHER" id="PTHR48080:SF2">
    <property type="entry name" value="D-GALACTONATE DEHYDRATASE"/>
    <property type="match status" value="1"/>
</dbReference>
<gene>
    <name evidence="3" type="primary">dgoD</name>
    <name evidence="3" type="ORF">MW046_00590</name>
</gene>
<dbReference type="InterPro" id="IPR034593">
    <property type="entry name" value="DgoD-like"/>
</dbReference>
<dbReference type="PANTHER" id="PTHR48080">
    <property type="entry name" value="D-GALACTONATE DEHYDRATASE-RELATED"/>
    <property type="match status" value="1"/>
</dbReference>
<accession>A0A8U0A3F0</accession>
<dbReference type="SUPFAM" id="SSF54826">
    <property type="entry name" value="Enolase N-terminal domain-like"/>
    <property type="match status" value="1"/>
</dbReference>
<dbReference type="InterPro" id="IPR036849">
    <property type="entry name" value="Enolase-like_C_sf"/>
</dbReference>
<dbReference type="Gene3D" id="3.30.390.10">
    <property type="entry name" value="Enolase-like, N-terminal domain"/>
    <property type="match status" value="1"/>
</dbReference>
<evidence type="ECO:0000256" key="1">
    <source>
        <dbReference type="ARBA" id="ARBA00023239"/>
    </source>
</evidence>
<dbReference type="PROSITE" id="PS00908">
    <property type="entry name" value="MR_MLE_1"/>
    <property type="match status" value="1"/>
</dbReference>
<dbReference type="RefSeq" id="WP_247993638.1">
    <property type="nucleotide sequence ID" value="NZ_CP096019.1"/>
</dbReference>
<dbReference type="InterPro" id="IPR013342">
    <property type="entry name" value="Mandelate_racemase_C"/>
</dbReference>
<dbReference type="KEGG" id="haad:MW046_00590"/>
<dbReference type="NCBIfam" id="NF010624">
    <property type="entry name" value="PRK14017.1"/>
    <property type="match status" value="1"/>
</dbReference>
<dbReference type="Pfam" id="PF02746">
    <property type="entry name" value="MR_MLE_N"/>
    <property type="match status" value="1"/>
</dbReference>
<proteinExistence type="predicted"/>
<evidence type="ECO:0000259" key="2">
    <source>
        <dbReference type="SMART" id="SM00922"/>
    </source>
</evidence>
<keyword evidence="4" id="KW-1185">Reference proteome</keyword>
<dbReference type="Pfam" id="PF13378">
    <property type="entry name" value="MR_MLE_C"/>
    <property type="match status" value="1"/>
</dbReference>
<dbReference type="SFLD" id="SFLDS00001">
    <property type="entry name" value="Enolase"/>
    <property type="match status" value="1"/>
</dbReference>